<reference evidence="1" key="1">
    <citation type="submission" date="2014-09" db="EMBL/GenBank/DDBJ databases">
        <authorList>
            <person name="Magalhaes I.L.F."/>
            <person name="Oliveira U."/>
            <person name="Santos F.R."/>
            <person name="Vidigal T.H.D.A."/>
            <person name="Brescovit A.D."/>
            <person name="Santos A.J."/>
        </authorList>
    </citation>
    <scope>NUCLEOTIDE SEQUENCE</scope>
    <source>
        <tissue evidence="1">Shoot tissue taken approximately 20 cm above the soil surface</tissue>
    </source>
</reference>
<dbReference type="AlphaFoldDB" id="A0A0A9GL38"/>
<reference evidence="1" key="2">
    <citation type="journal article" date="2015" name="Data Brief">
        <title>Shoot transcriptome of the giant reed, Arundo donax.</title>
        <authorList>
            <person name="Barrero R.A."/>
            <person name="Guerrero F.D."/>
            <person name="Moolhuijzen P."/>
            <person name="Goolsby J.A."/>
            <person name="Tidwell J."/>
            <person name="Bellgard S.E."/>
            <person name="Bellgard M.I."/>
        </authorList>
    </citation>
    <scope>NUCLEOTIDE SEQUENCE</scope>
    <source>
        <tissue evidence="1">Shoot tissue taken approximately 20 cm above the soil surface</tissue>
    </source>
</reference>
<proteinExistence type="predicted"/>
<evidence type="ECO:0000313" key="1">
    <source>
        <dbReference type="EMBL" id="JAE25187.1"/>
    </source>
</evidence>
<sequence length="30" mass="3391">MLAFSLVIMTLLSLFTPPLVVARFFSMLMT</sequence>
<name>A0A0A9GL38_ARUDO</name>
<dbReference type="EMBL" id="GBRH01172709">
    <property type="protein sequence ID" value="JAE25187.1"/>
    <property type="molecule type" value="Transcribed_RNA"/>
</dbReference>
<protein>
    <submittedName>
        <fullName evidence="1">Uncharacterized protein</fullName>
    </submittedName>
</protein>
<accession>A0A0A9GL38</accession>
<organism evidence="1">
    <name type="scientific">Arundo donax</name>
    <name type="common">Giant reed</name>
    <name type="synonym">Donax arundinaceus</name>
    <dbReference type="NCBI Taxonomy" id="35708"/>
    <lineage>
        <taxon>Eukaryota</taxon>
        <taxon>Viridiplantae</taxon>
        <taxon>Streptophyta</taxon>
        <taxon>Embryophyta</taxon>
        <taxon>Tracheophyta</taxon>
        <taxon>Spermatophyta</taxon>
        <taxon>Magnoliopsida</taxon>
        <taxon>Liliopsida</taxon>
        <taxon>Poales</taxon>
        <taxon>Poaceae</taxon>
        <taxon>PACMAD clade</taxon>
        <taxon>Arundinoideae</taxon>
        <taxon>Arundineae</taxon>
        <taxon>Arundo</taxon>
    </lineage>
</organism>